<proteinExistence type="predicted"/>
<sequence>MWLRRIGLGGGLGGGGCHGGDPARAEGCARPHPGLAAGAGARAAAPSTPVWLPGLGRGPRRPSPRFACRRGLSAPHPTPSRKPSGGRPGCHLRAGGGLSAQFPAPLKPSFVCGPWWAGRAVPRAPGNPRSSAGRGRLLAQFPAPLKAKPGG</sequence>
<dbReference type="EMBL" id="BAAACA010000037">
    <property type="protein sequence ID" value="GAA0615783.1"/>
    <property type="molecule type" value="Genomic_DNA"/>
</dbReference>
<comment type="caution">
    <text evidence="2">The sequence shown here is derived from an EMBL/GenBank/DDBJ whole genome shotgun (WGS) entry which is preliminary data.</text>
</comment>
<evidence type="ECO:0000256" key="1">
    <source>
        <dbReference type="SAM" id="MobiDB-lite"/>
    </source>
</evidence>
<name>A0ABP3RXE8_9ACTN</name>
<keyword evidence="3" id="KW-1185">Reference proteome</keyword>
<feature type="region of interest" description="Disordered" evidence="1">
    <location>
        <begin position="121"/>
        <end position="151"/>
    </location>
</feature>
<evidence type="ECO:0000313" key="2">
    <source>
        <dbReference type="EMBL" id="GAA0615783.1"/>
    </source>
</evidence>
<gene>
    <name evidence="2" type="ORF">GCM10010394_52250</name>
</gene>
<reference evidence="3" key="1">
    <citation type="journal article" date="2019" name="Int. J. Syst. Evol. Microbiol.">
        <title>The Global Catalogue of Microorganisms (GCM) 10K type strain sequencing project: providing services to taxonomists for standard genome sequencing and annotation.</title>
        <authorList>
            <consortium name="The Broad Institute Genomics Platform"/>
            <consortium name="The Broad Institute Genome Sequencing Center for Infectious Disease"/>
            <person name="Wu L."/>
            <person name="Ma J."/>
        </authorList>
    </citation>
    <scope>NUCLEOTIDE SEQUENCE [LARGE SCALE GENOMIC DNA]</scope>
    <source>
        <strain evidence="3">JCM 5067</strain>
    </source>
</reference>
<protein>
    <submittedName>
        <fullName evidence="2">Uncharacterized protein</fullName>
    </submittedName>
</protein>
<accession>A0ABP3RXE8</accession>
<organism evidence="2 3">
    <name type="scientific">Streptomyces crystallinus</name>
    <dbReference type="NCBI Taxonomy" id="68191"/>
    <lineage>
        <taxon>Bacteria</taxon>
        <taxon>Bacillati</taxon>
        <taxon>Actinomycetota</taxon>
        <taxon>Actinomycetes</taxon>
        <taxon>Kitasatosporales</taxon>
        <taxon>Streptomycetaceae</taxon>
        <taxon>Streptomyces</taxon>
    </lineage>
</organism>
<feature type="compositionally biased region" description="Low complexity" evidence="1">
    <location>
        <begin position="37"/>
        <end position="46"/>
    </location>
</feature>
<evidence type="ECO:0000313" key="3">
    <source>
        <dbReference type="Proteomes" id="UP001500668"/>
    </source>
</evidence>
<dbReference type="Proteomes" id="UP001500668">
    <property type="component" value="Unassembled WGS sequence"/>
</dbReference>
<feature type="region of interest" description="Disordered" evidence="1">
    <location>
        <begin position="37"/>
        <end position="98"/>
    </location>
</feature>
<dbReference type="PROSITE" id="PS51257">
    <property type="entry name" value="PROKAR_LIPOPROTEIN"/>
    <property type="match status" value="1"/>
</dbReference>